<protein>
    <submittedName>
        <fullName evidence="2">von Willebrand factor, type A</fullName>
    </submittedName>
</protein>
<dbReference type="InterPro" id="IPR036465">
    <property type="entry name" value="vWFA_dom_sf"/>
</dbReference>
<evidence type="ECO:0000313" key="3">
    <source>
        <dbReference type="Proteomes" id="UP000000262"/>
    </source>
</evidence>
<dbReference type="HOGENOM" id="CLU_038906_1_0_2"/>
<name>A8AAV6_IGNH4</name>
<dbReference type="Proteomes" id="UP000000262">
    <property type="component" value="Chromosome"/>
</dbReference>
<dbReference type="InterPro" id="IPR025154">
    <property type="entry name" value="Put_metallopeptidase_dom"/>
</dbReference>
<dbReference type="Pfam" id="PF13203">
    <property type="entry name" value="DUF2201_N"/>
    <property type="match status" value="1"/>
</dbReference>
<feature type="domain" description="VWFA" evidence="1">
    <location>
        <begin position="316"/>
        <end position="436"/>
    </location>
</feature>
<evidence type="ECO:0000313" key="2">
    <source>
        <dbReference type="EMBL" id="ABU82058.1"/>
    </source>
</evidence>
<dbReference type="PROSITE" id="PS50234">
    <property type="entry name" value="VWFA"/>
    <property type="match status" value="1"/>
</dbReference>
<proteinExistence type="predicted"/>
<evidence type="ECO:0000259" key="1">
    <source>
        <dbReference type="PROSITE" id="PS50234"/>
    </source>
</evidence>
<dbReference type="SUPFAM" id="SSF53300">
    <property type="entry name" value="vWA-like"/>
    <property type="match status" value="1"/>
</dbReference>
<gene>
    <name evidence="2" type="ordered locus">Igni_0876</name>
</gene>
<dbReference type="PANTHER" id="PTHR38730:SF1">
    <property type="entry name" value="SLL7028 PROTEIN"/>
    <property type="match status" value="1"/>
</dbReference>
<dbReference type="PANTHER" id="PTHR38730">
    <property type="entry name" value="SLL7028 PROTEIN"/>
    <property type="match status" value="1"/>
</dbReference>
<dbReference type="GeneID" id="5562216"/>
<dbReference type="OrthoDB" id="26291at2157"/>
<reference evidence="2 3" key="1">
    <citation type="journal article" date="2008" name="Genome Biol.">
        <title>A genomic analysis of the archaeal system Ignicoccus hospitalis-Nanoarchaeum equitans.</title>
        <authorList>
            <person name="Podar M."/>
            <person name="Anderson I."/>
            <person name="Makarova K.S."/>
            <person name="Elkins J.G."/>
            <person name="Ivanova N."/>
            <person name="Wall M.A."/>
            <person name="Lykidis A."/>
            <person name="Mavromatis K."/>
            <person name="Sun H."/>
            <person name="Hudson M.E."/>
            <person name="Chen W."/>
            <person name="Deciu C."/>
            <person name="Hutchison D."/>
            <person name="Eads J.R."/>
            <person name="Anderson A."/>
            <person name="Fernandes F."/>
            <person name="Szeto E."/>
            <person name="Lapidus A."/>
            <person name="Kyrpides N.C."/>
            <person name="Saier M.H.Jr."/>
            <person name="Richardson P.M."/>
            <person name="Rachel R."/>
            <person name="Huber H."/>
            <person name="Eisen J.A."/>
            <person name="Koonin E.V."/>
            <person name="Keller M."/>
            <person name="Stetter K.O."/>
        </authorList>
    </citation>
    <scope>NUCLEOTIDE SEQUENCE [LARGE SCALE GENOMIC DNA]</scope>
    <source>
        <strain evidence="3">KIN4/I / DSM 18386 / JCM 14125</strain>
    </source>
</reference>
<dbReference type="InterPro" id="IPR018698">
    <property type="entry name" value="VWA-like_dom"/>
</dbReference>
<organism evidence="2 3">
    <name type="scientific">Ignicoccus hospitalis (strain KIN4/I / DSM 18386 / JCM 14125)</name>
    <dbReference type="NCBI Taxonomy" id="453591"/>
    <lineage>
        <taxon>Archaea</taxon>
        <taxon>Thermoproteota</taxon>
        <taxon>Thermoprotei</taxon>
        <taxon>Desulfurococcales</taxon>
        <taxon>Desulfurococcaceae</taxon>
        <taxon>Ignicoccus</taxon>
    </lineage>
</organism>
<dbReference type="RefSeq" id="WP_012123022.1">
    <property type="nucleotide sequence ID" value="NC_009776.1"/>
</dbReference>
<dbReference type="EMBL" id="CP000816">
    <property type="protein sequence ID" value="ABU82058.1"/>
    <property type="molecule type" value="Genomic_DNA"/>
</dbReference>
<dbReference type="InterPro" id="IPR002035">
    <property type="entry name" value="VWF_A"/>
</dbReference>
<dbReference type="Pfam" id="PF09967">
    <property type="entry name" value="DUF2201"/>
    <property type="match status" value="1"/>
</dbReference>
<dbReference type="Gene3D" id="3.40.50.410">
    <property type="entry name" value="von Willebrand factor, type A domain"/>
    <property type="match status" value="1"/>
</dbReference>
<dbReference type="AlphaFoldDB" id="A8AAV6"/>
<keyword evidence="3" id="KW-1185">Reference proteome</keyword>
<accession>A8AAV6</accession>
<dbReference type="eggNOG" id="arCOG06980">
    <property type="taxonomic scope" value="Archaea"/>
</dbReference>
<dbReference type="KEGG" id="iho:Igni_0876"/>
<sequence>MYASLKLREKVERAIAYLSAKNPGLGGHVAKYSVKVGAREGGYAYFDYRDGSVVVSKEWLYKLDHKGLGELLAHEALHGVLGHWIYLKERKVSHPLLWNLACDIEVNSILEELGLFSNLYSSMIKLTGSEPVTWRRFRFIGVGPKEPAELIYEKLLNSINNNELRLVIENQRGEREAHGRGERSYYDFTVVVSDVVDSVSNEERRVYPKEKLWHGSKDVEEEFKKSYEYFKNTKDPTKLKDKVVEQAVELAVSLRRAGNLPGGLERFVAPSKPQVQWALLLRSALKKGTIKSVRSWQVPNRRGLEGVPGYLRTGNNLWLLVDTSASITDEELSTFLAEVVAISKLGKVNLVTWDVEPNLVVTAASRSRLLNYVKKSVKGGGGTLSRPALEFVYKKMRRGDVVVVLTDGYWFDETEVTDVMRKIKKYSSAAVLVTVGTVPEDAREAGWTVIRIKRA</sequence>
<dbReference type="STRING" id="453591.Igni_0876"/>